<dbReference type="EMBL" id="JBFXLR010000014">
    <property type="protein sequence ID" value="KAL2853182.1"/>
    <property type="molecule type" value="Genomic_DNA"/>
</dbReference>
<proteinExistence type="predicted"/>
<protein>
    <submittedName>
        <fullName evidence="3">Uncharacterized protein</fullName>
    </submittedName>
</protein>
<keyword evidence="4" id="KW-1185">Reference proteome</keyword>
<organism evidence="3 4">
    <name type="scientific">Aspergillus pseudodeflectus</name>
    <dbReference type="NCBI Taxonomy" id="176178"/>
    <lineage>
        <taxon>Eukaryota</taxon>
        <taxon>Fungi</taxon>
        <taxon>Dikarya</taxon>
        <taxon>Ascomycota</taxon>
        <taxon>Pezizomycotina</taxon>
        <taxon>Eurotiomycetes</taxon>
        <taxon>Eurotiomycetidae</taxon>
        <taxon>Eurotiales</taxon>
        <taxon>Aspergillaceae</taxon>
        <taxon>Aspergillus</taxon>
        <taxon>Aspergillus subgen. Nidulantes</taxon>
    </lineage>
</organism>
<feature type="region of interest" description="Disordered" evidence="1">
    <location>
        <begin position="144"/>
        <end position="240"/>
    </location>
</feature>
<evidence type="ECO:0000256" key="2">
    <source>
        <dbReference type="SAM" id="SignalP"/>
    </source>
</evidence>
<feature type="compositionally biased region" description="Low complexity" evidence="1">
    <location>
        <begin position="178"/>
        <end position="200"/>
    </location>
</feature>
<sequence>MRVLTFVLVLLLPIVGVTSATPEADSPTHLEIRRSTTDLFLNGISSILLDTDPSLIIKRQNTTPTSSSPPPIGDALDDLLNGGFFGELLDLLRDSENIFTPEWNDRFGELVDSVAPLAYYVGQFLGWFLNSILNGGFGGGGELPPLPTSAPSPTGTSGPGFEWPDFEFTWPTGSGDEPTPTGTASPAPTSDSDSDSPGFDFDFDIPDSSGGGTDELGIGTETGRGDDEGIDIDIPTGTTPDDAQFTGAAATPRVGRLVAASAGFAVFIGVVVLG</sequence>
<accession>A0ABR4KPK1</accession>
<keyword evidence="2" id="KW-0732">Signal</keyword>
<evidence type="ECO:0000313" key="3">
    <source>
        <dbReference type="EMBL" id="KAL2853182.1"/>
    </source>
</evidence>
<reference evidence="3 4" key="1">
    <citation type="submission" date="2024-07" db="EMBL/GenBank/DDBJ databases">
        <title>Section-level genome sequencing and comparative genomics of Aspergillus sections Usti and Cavernicolus.</title>
        <authorList>
            <consortium name="Lawrence Berkeley National Laboratory"/>
            <person name="Nybo J.L."/>
            <person name="Vesth T.C."/>
            <person name="Theobald S."/>
            <person name="Frisvad J.C."/>
            <person name="Larsen T.O."/>
            <person name="Kjaerboelling I."/>
            <person name="Rothschild-Mancinelli K."/>
            <person name="Lyhne E.K."/>
            <person name="Kogle M.E."/>
            <person name="Barry K."/>
            <person name="Clum A."/>
            <person name="Na H."/>
            <person name="Ledsgaard L."/>
            <person name="Lin J."/>
            <person name="Lipzen A."/>
            <person name="Kuo A."/>
            <person name="Riley R."/>
            <person name="Mondo S."/>
            <person name="LaButti K."/>
            <person name="Haridas S."/>
            <person name="Pangalinan J."/>
            <person name="Salamov A.A."/>
            <person name="Simmons B.A."/>
            <person name="Magnuson J.K."/>
            <person name="Chen J."/>
            <person name="Drula E."/>
            <person name="Henrissat B."/>
            <person name="Wiebenga A."/>
            <person name="Lubbers R.J."/>
            <person name="Gomes A.C."/>
            <person name="Macurrencykelacurrency M.R."/>
            <person name="Stajich J."/>
            <person name="Grigoriev I.V."/>
            <person name="Mortensen U.H."/>
            <person name="De vries R.P."/>
            <person name="Baker S.E."/>
            <person name="Andersen M.R."/>
        </authorList>
    </citation>
    <scope>NUCLEOTIDE SEQUENCE [LARGE SCALE GENOMIC DNA]</scope>
    <source>
        <strain evidence="3 4">CBS 756.74</strain>
    </source>
</reference>
<dbReference type="GeneID" id="98160403"/>
<evidence type="ECO:0000256" key="1">
    <source>
        <dbReference type="SAM" id="MobiDB-lite"/>
    </source>
</evidence>
<dbReference type="Proteomes" id="UP001610444">
    <property type="component" value="Unassembled WGS sequence"/>
</dbReference>
<gene>
    <name evidence="3" type="ORF">BJX68DRAFT_265405</name>
</gene>
<feature type="compositionally biased region" description="Low complexity" evidence="1">
    <location>
        <begin position="151"/>
        <end position="160"/>
    </location>
</feature>
<name>A0ABR4KPK1_9EURO</name>
<dbReference type="RefSeq" id="XP_070900823.1">
    <property type="nucleotide sequence ID" value="XM_071045239.1"/>
</dbReference>
<evidence type="ECO:0000313" key="4">
    <source>
        <dbReference type="Proteomes" id="UP001610444"/>
    </source>
</evidence>
<feature type="chain" id="PRO_5045364035" evidence="2">
    <location>
        <begin position="20"/>
        <end position="274"/>
    </location>
</feature>
<comment type="caution">
    <text evidence="3">The sequence shown here is derived from an EMBL/GenBank/DDBJ whole genome shotgun (WGS) entry which is preliminary data.</text>
</comment>
<feature type="signal peptide" evidence="2">
    <location>
        <begin position="1"/>
        <end position="19"/>
    </location>
</feature>